<reference evidence="2" key="1">
    <citation type="submission" date="2021-01" db="EMBL/GenBank/DDBJ databases">
        <authorList>
            <person name="Corre E."/>
            <person name="Pelletier E."/>
            <person name="Niang G."/>
            <person name="Scheremetjew M."/>
            <person name="Finn R."/>
            <person name="Kale V."/>
            <person name="Holt S."/>
            <person name="Cochrane G."/>
            <person name="Meng A."/>
            <person name="Brown T."/>
            <person name="Cohen L."/>
        </authorList>
    </citation>
    <scope>NUCLEOTIDE SEQUENCE</scope>
    <source>
        <strain evidence="2">CCMP3107</strain>
    </source>
</reference>
<dbReference type="PANTHER" id="PTHR28617">
    <property type="entry name" value="CILIA- AND FLAGELLA-ASSOCIATED PROTEIN 77"/>
    <property type="match status" value="1"/>
</dbReference>
<proteinExistence type="predicted"/>
<gene>
    <name evidence="2" type="ORF">HAKA00212_LOCUS2214</name>
</gene>
<evidence type="ECO:0000313" key="2">
    <source>
        <dbReference type="EMBL" id="CAE0623548.1"/>
    </source>
</evidence>
<accession>A0A7S3UUX9</accession>
<evidence type="ECO:0000256" key="1">
    <source>
        <dbReference type="SAM" id="MobiDB-lite"/>
    </source>
</evidence>
<dbReference type="EMBL" id="HBIU01005740">
    <property type="protein sequence ID" value="CAE0623548.1"/>
    <property type="molecule type" value="Transcribed_RNA"/>
</dbReference>
<dbReference type="Pfam" id="PF14825">
    <property type="entry name" value="CFAP77"/>
    <property type="match status" value="1"/>
</dbReference>
<sequence length="223" mass="24664">MQAKKRGSAGQRAMRRTMIKDKIGEVRSTTYELPDNEFVYGAHSHPDPEGAGAVLSKWVVGTPSQPKESQQSFIKTNRQATMSGCITARQQREFAKAHPEITFTPPALKKERELAESRRRHFDGPFGMRTNADARESVNELIAAKYTSFRHDETDYPDLTGMKKKGALPKPKPTQASRALQEAGRRKVESRAVIDAPPATGAASADFKLSKFKNVPPRIGQTG</sequence>
<name>A0A7S3UUX9_HETAK</name>
<feature type="region of interest" description="Disordered" evidence="1">
    <location>
        <begin position="1"/>
        <end position="20"/>
    </location>
</feature>
<organism evidence="2">
    <name type="scientific">Heterosigma akashiwo</name>
    <name type="common">Chromophytic alga</name>
    <name type="synonym">Heterosigma carterae</name>
    <dbReference type="NCBI Taxonomy" id="2829"/>
    <lineage>
        <taxon>Eukaryota</taxon>
        <taxon>Sar</taxon>
        <taxon>Stramenopiles</taxon>
        <taxon>Ochrophyta</taxon>
        <taxon>Raphidophyceae</taxon>
        <taxon>Chattonellales</taxon>
        <taxon>Chattonellaceae</taxon>
        <taxon>Heterosigma</taxon>
    </lineage>
</organism>
<feature type="compositionally biased region" description="Basic residues" evidence="1">
    <location>
        <begin position="1"/>
        <end position="17"/>
    </location>
</feature>
<protein>
    <submittedName>
        <fullName evidence="2">Uncharacterized protein</fullName>
    </submittedName>
</protein>
<feature type="region of interest" description="Disordered" evidence="1">
    <location>
        <begin position="157"/>
        <end position="190"/>
    </location>
</feature>
<dbReference type="PANTHER" id="PTHR28617:SF1">
    <property type="entry name" value="CILIA- AND FLAGELLA-ASSOCIATED PROTEIN 77"/>
    <property type="match status" value="1"/>
</dbReference>
<dbReference type="AlphaFoldDB" id="A0A7S3UUX9"/>
<dbReference type="InterPro" id="IPR029147">
    <property type="entry name" value="CFAP77"/>
</dbReference>